<dbReference type="NCBIfam" id="TIGR04025">
    <property type="entry name" value="PPOX_FMN_DR2398"/>
    <property type="match status" value="1"/>
</dbReference>
<dbReference type="EMBL" id="HE717023">
    <property type="protein sequence ID" value="CCG46613.1"/>
    <property type="molecule type" value="Genomic_DNA"/>
</dbReference>
<sequence length="212" mass="23640">MKSEPSFKHLIHSIAELCEVAGDPGELANNKVISYLDQNCMEFIKHSPFLVLSTVNQIGDCDASPRGDQPGFVHVLDSTRLIIPERKGNKRLDSIQNILTQPSVGLLFIIPGTGETLRVNGTAYITRDPKYLEKMTVQGKTPLLGIGVEVKECFLHCAKAFKRSKLWEPEHWPETGHLPSAAKMMAAHANMPGVTEESVEKNLKESYKKRLY</sequence>
<reference evidence="3 4" key="1">
    <citation type="journal article" date="2013" name="Environ. Microbiol.">
        <title>Chloride and organic osmolytes: a hybrid strategy to cope with elevated salinities by the moderately halophilic, chloride-dependent bacterium Halobacillus halophilus.</title>
        <authorList>
            <person name="Saum S.H."/>
            <person name="Pfeiffer F."/>
            <person name="Palm P."/>
            <person name="Rampp M."/>
            <person name="Schuster S.C."/>
            <person name="Muller V."/>
            <person name="Oesterhelt D."/>
        </authorList>
    </citation>
    <scope>NUCLEOTIDE SEQUENCE [LARGE SCALE GENOMIC DNA]</scope>
    <source>
        <strain evidence="4">ATCC 35676 / DSM 2266 / JCM 20832 / KCTC 3685 / LMG 17431 / NBRC 102448 / NCIMB 2269</strain>
    </source>
</reference>
<gene>
    <name evidence="3" type="ordered locus">HBHAL_4271</name>
</gene>
<evidence type="ECO:0000259" key="2">
    <source>
        <dbReference type="Pfam" id="PF01243"/>
    </source>
</evidence>
<dbReference type="Proteomes" id="UP000007397">
    <property type="component" value="Chromosome"/>
</dbReference>
<dbReference type="Gene3D" id="2.30.110.10">
    <property type="entry name" value="Electron Transport, Fmn-binding Protein, Chain A"/>
    <property type="match status" value="1"/>
</dbReference>
<dbReference type="PANTHER" id="PTHR42815">
    <property type="entry name" value="FAD-BINDING, PUTATIVE (AFU_ORTHOLOGUE AFUA_6G07600)-RELATED"/>
    <property type="match status" value="1"/>
</dbReference>
<dbReference type="PATRIC" id="fig|866895.3.peg.3306"/>
<feature type="domain" description="Pyridoxamine 5'-phosphate oxidase N-terminal" evidence="2">
    <location>
        <begin position="36"/>
        <end position="142"/>
    </location>
</feature>
<dbReference type="InterPro" id="IPR011576">
    <property type="entry name" value="Pyridox_Oxase_N"/>
</dbReference>
<dbReference type="PANTHER" id="PTHR42815:SF2">
    <property type="entry name" value="FAD-BINDING, PUTATIVE (AFU_ORTHOLOGUE AFUA_6G07600)-RELATED"/>
    <property type="match status" value="1"/>
</dbReference>
<evidence type="ECO:0000313" key="3">
    <source>
        <dbReference type="EMBL" id="CCG46613.1"/>
    </source>
</evidence>
<evidence type="ECO:0000256" key="1">
    <source>
        <dbReference type="SAM" id="MobiDB-lite"/>
    </source>
</evidence>
<dbReference type="InterPro" id="IPR012349">
    <property type="entry name" value="Split_barrel_FMN-bd"/>
</dbReference>
<proteinExistence type="predicted"/>
<dbReference type="HOGENOM" id="CLU_085054_1_0_9"/>
<dbReference type="InterPro" id="IPR024029">
    <property type="entry name" value="Pyridox_Oxase_FMN-dep"/>
</dbReference>
<name>I0JR43_HALH3</name>
<accession>I0JR43</accession>
<feature type="compositionally biased region" description="Basic and acidic residues" evidence="1">
    <location>
        <begin position="198"/>
        <end position="212"/>
    </location>
</feature>
<feature type="region of interest" description="Disordered" evidence="1">
    <location>
        <begin position="193"/>
        <end position="212"/>
    </location>
</feature>
<dbReference type="KEGG" id="hhd:HBHAL_4271"/>
<protein>
    <recommendedName>
        <fullName evidence="2">Pyridoxamine 5'-phosphate oxidase N-terminal domain-containing protein</fullName>
    </recommendedName>
</protein>
<dbReference type="eggNOG" id="COG3576">
    <property type="taxonomic scope" value="Bacteria"/>
</dbReference>
<dbReference type="AlphaFoldDB" id="I0JR43"/>
<dbReference type="SUPFAM" id="SSF50475">
    <property type="entry name" value="FMN-binding split barrel"/>
    <property type="match status" value="1"/>
</dbReference>
<organism evidence="3 4">
    <name type="scientific">Halobacillus halophilus (strain ATCC 35676 / DSM 2266 / JCM 20832 / KCTC 3685 / LMG 17431 / NBRC 102448 / NCIMB 2269)</name>
    <name type="common">Sporosarcina halophila</name>
    <dbReference type="NCBI Taxonomy" id="866895"/>
    <lineage>
        <taxon>Bacteria</taxon>
        <taxon>Bacillati</taxon>
        <taxon>Bacillota</taxon>
        <taxon>Bacilli</taxon>
        <taxon>Bacillales</taxon>
        <taxon>Bacillaceae</taxon>
        <taxon>Halobacillus</taxon>
    </lineage>
</organism>
<dbReference type="Pfam" id="PF01243">
    <property type="entry name" value="PNPOx_N"/>
    <property type="match status" value="1"/>
</dbReference>
<keyword evidence="4" id="KW-1185">Reference proteome</keyword>
<evidence type="ECO:0000313" key="4">
    <source>
        <dbReference type="Proteomes" id="UP000007397"/>
    </source>
</evidence>
<dbReference type="RefSeq" id="WP_014644501.1">
    <property type="nucleotide sequence ID" value="NC_017668.1"/>
</dbReference>
<dbReference type="STRING" id="866895.HBHAL_4271"/>